<protein>
    <submittedName>
        <fullName evidence="2">Uncharacterized protein</fullName>
    </submittedName>
</protein>
<dbReference type="EMBL" id="LAZP02000818">
    <property type="protein sequence ID" value="PFH55658.1"/>
    <property type="molecule type" value="Genomic_DNA"/>
</dbReference>
<name>A0A2A9P2V6_OPHUN</name>
<evidence type="ECO:0000256" key="1">
    <source>
        <dbReference type="SAM" id="MobiDB-lite"/>
    </source>
</evidence>
<evidence type="ECO:0000313" key="3">
    <source>
        <dbReference type="Proteomes" id="UP000037136"/>
    </source>
</evidence>
<feature type="region of interest" description="Disordered" evidence="1">
    <location>
        <begin position="92"/>
        <end position="134"/>
    </location>
</feature>
<dbReference type="Proteomes" id="UP000037136">
    <property type="component" value="Unassembled WGS sequence"/>
</dbReference>
<reference evidence="2 3" key="2">
    <citation type="journal article" date="2017" name="Sci. Rep.">
        <title>Ant-infecting Ophiocordyceps genomes reveal a high diversity of potential behavioral manipulation genes and a possible major role for enterotoxins.</title>
        <authorList>
            <person name="de Bekker C."/>
            <person name="Ohm R.A."/>
            <person name="Evans H.C."/>
            <person name="Brachmann A."/>
            <person name="Hughes D.P."/>
        </authorList>
    </citation>
    <scope>NUCLEOTIDE SEQUENCE [LARGE SCALE GENOMIC DNA]</scope>
    <source>
        <strain evidence="2 3">SC16a</strain>
    </source>
</reference>
<reference evidence="2 3" key="1">
    <citation type="journal article" date="2015" name="BMC Genomics">
        <title>Gene expression during zombie ant biting behavior reflects the complexity underlying fungal parasitic behavioral manipulation.</title>
        <authorList>
            <person name="de Bekker C."/>
            <person name="Ohm R.A."/>
            <person name="Loreto R.G."/>
            <person name="Sebastian A."/>
            <person name="Albert I."/>
            <person name="Merrow M."/>
            <person name="Brachmann A."/>
            <person name="Hughes D.P."/>
        </authorList>
    </citation>
    <scope>NUCLEOTIDE SEQUENCE [LARGE SCALE GENOMIC DNA]</scope>
    <source>
        <strain evidence="2 3">SC16a</strain>
    </source>
</reference>
<dbReference type="AlphaFoldDB" id="A0A2A9P2V6"/>
<accession>A0A2A9P2V6</accession>
<sequence>MNFLTLSLDLYAYTLTYGILANHPIHTTDRISVIDTLRDLPIPTSPLRGSSSPRGLSSKVSTRPQTLSLVSFSLSLSPYSSCTILSFFPSLSRPADDTRTVRLPPSPAGPSWHGTPFRHPAPIPAIRGKLNSTD</sequence>
<keyword evidence="3" id="KW-1185">Reference proteome</keyword>
<comment type="caution">
    <text evidence="2">The sequence shown here is derived from an EMBL/GenBank/DDBJ whole genome shotgun (WGS) entry which is preliminary data.</text>
</comment>
<proteinExistence type="predicted"/>
<gene>
    <name evidence="2" type="ORF">XA68_17865</name>
</gene>
<organism evidence="2 3">
    <name type="scientific">Ophiocordyceps unilateralis</name>
    <name type="common">Zombie-ant fungus</name>
    <name type="synonym">Torrubia unilateralis</name>
    <dbReference type="NCBI Taxonomy" id="268505"/>
    <lineage>
        <taxon>Eukaryota</taxon>
        <taxon>Fungi</taxon>
        <taxon>Dikarya</taxon>
        <taxon>Ascomycota</taxon>
        <taxon>Pezizomycotina</taxon>
        <taxon>Sordariomycetes</taxon>
        <taxon>Hypocreomycetidae</taxon>
        <taxon>Hypocreales</taxon>
        <taxon>Ophiocordycipitaceae</taxon>
        <taxon>Ophiocordyceps</taxon>
    </lineage>
</organism>
<evidence type="ECO:0000313" key="2">
    <source>
        <dbReference type="EMBL" id="PFH55658.1"/>
    </source>
</evidence>